<comment type="caution">
    <text evidence="14">The sequence shown here is derived from an EMBL/GenBank/DDBJ whole genome shotgun (WGS) entry which is preliminary data.</text>
</comment>
<dbReference type="GO" id="GO:0016746">
    <property type="term" value="F:acyltransferase activity"/>
    <property type="evidence" value="ECO:0007669"/>
    <property type="project" value="UniProtKB-KW"/>
</dbReference>
<feature type="domain" description="Phthiocerol/phthiodiolone dimycocerosyl transferase C-terminal" evidence="13">
    <location>
        <begin position="213"/>
        <end position="405"/>
    </location>
</feature>
<proteinExistence type="inferred from homology"/>
<accession>A0A366DFP9</accession>
<keyword evidence="7" id="KW-0443">Lipid metabolism</keyword>
<keyword evidence="7" id="KW-0444">Lipid biosynthesis</keyword>
<evidence type="ECO:0000256" key="3">
    <source>
        <dbReference type="ARBA" id="ARBA00001907"/>
    </source>
</evidence>
<comment type="catalytic activity">
    <reaction evidence="2">
        <text>2 a mycocerosyl-[mycocerosic acid synthase] + a phenolphthiocerol = a dimycocerosyl phenolphthiocerol + 2 holo-[mycocerosic acid synthase].</text>
        <dbReference type="EC" id="2.3.1.282"/>
    </reaction>
</comment>
<dbReference type="EMBL" id="QNRE01000009">
    <property type="protein sequence ID" value="RBO88319.1"/>
    <property type="molecule type" value="Genomic_DNA"/>
</dbReference>
<keyword evidence="15" id="KW-1185">Reference proteome</keyword>
<gene>
    <name evidence="14" type="ORF">DFR74_10987</name>
</gene>
<reference evidence="14 15" key="1">
    <citation type="submission" date="2018-06" db="EMBL/GenBank/DDBJ databases">
        <title>Genomic Encyclopedia of Type Strains, Phase IV (KMG-IV): sequencing the most valuable type-strain genomes for metagenomic binning, comparative biology and taxonomic classification.</title>
        <authorList>
            <person name="Goeker M."/>
        </authorList>
    </citation>
    <scope>NUCLEOTIDE SEQUENCE [LARGE SCALE GENOMIC DNA]</scope>
    <source>
        <strain evidence="14 15">DSM 44599</strain>
    </source>
</reference>
<comment type="catalytic activity">
    <reaction evidence="3">
        <text>2 a mycocerosyl-[mycocerosic acid synthase] + a phthiodiolone = a dimycocerosyl phthiodiolone + 2 holo-[mycocerosic acid synthase].</text>
        <dbReference type="EC" id="2.3.1.282"/>
    </reaction>
</comment>
<evidence type="ECO:0000256" key="6">
    <source>
        <dbReference type="ARBA" id="ARBA00013449"/>
    </source>
</evidence>
<dbReference type="Pfam" id="PF16911">
    <property type="entry name" value="PapA_C"/>
    <property type="match status" value="1"/>
</dbReference>
<dbReference type="AlphaFoldDB" id="A0A366DFP9"/>
<evidence type="ECO:0000256" key="11">
    <source>
        <dbReference type="ARBA" id="ARBA00032317"/>
    </source>
</evidence>
<comment type="catalytic activity">
    <reaction evidence="1">
        <text>2 a mycocerosyl-[mycocerosic acid synthase] + a phthiocerol = a dimycocerosyl phthiocerol + 2 holo-[mycocerosic acid synthase].</text>
        <dbReference type="EC" id="2.3.1.282"/>
    </reaction>
</comment>
<comment type="similarity">
    <text evidence="4">Belongs to the acyltransferase PapA5 family.</text>
</comment>
<evidence type="ECO:0000256" key="7">
    <source>
        <dbReference type="ARBA" id="ARBA00022516"/>
    </source>
</evidence>
<evidence type="ECO:0000256" key="2">
    <source>
        <dbReference type="ARBA" id="ARBA00000625"/>
    </source>
</evidence>
<dbReference type="InterPro" id="IPR031641">
    <property type="entry name" value="PapA_C"/>
</dbReference>
<evidence type="ECO:0000256" key="9">
    <source>
        <dbReference type="ARBA" id="ARBA00023315"/>
    </source>
</evidence>
<evidence type="ECO:0000256" key="4">
    <source>
        <dbReference type="ARBA" id="ARBA00006558"/>
    </source>
</evidence>
<evidence type="ECO:0000256" key="5">
    <source>
        <dbReference type="ARBA" id="ARBA00012866"/>
    </source>
</evidence>
<dbReference type="InterPro" id="IPR023213">
    <property type="entry name" value="CAT-like_dom_sf"/>
</dbReference>
<sequence>MRAKPPCLTLCGVWCKTGDELRELAPSEQRFVRHATFTGRSVAVAGVLDIAALRTAFADLRRAHPILACRIGENAAGAGVLLRPAGPGVEAGVRAGAVAEPRLPAGRIDPTVQLAYLDVVTDGELARVTLYAHHAIADAGHCVALLRRLWERYSDLVCGIATEVVPQGFPCPLEWYAGQYGVTRAGVSGLEEASVDRVACPFPPDPAVPAPPALYRPARIVLDAEHTARLTERAREGGGVNGLVTAALMRAYAAEIGYGAGESVVLSCVYPVDMRARLQPPVAAADGTNMAGLTAFTAEIDPTTDPVDLGVRVTARLHHDLAEGIVAQSVLHFPDYYGPAATRAMPGHVAVTNTGRVPLLRTPPGLTITDYEIVYLSAHPRPSTGPSAAVTFLVYSFASRLTIGVLGGGAHLPAAVERELSALTAFSVDV</sequence>
<evidence type="ECO:0000256" key="1">
    <source>
        <dbReference type="ARBA" id="ARBA00000026"/>
    </source>
</evidence>
<dbReference type="STRING" id="1210090.GCA_001613185_05093"/>
<evidence type="ECO:0000256" key="12">
    <source>
        <dbReference type="ARBA" id="ARBA00033407"/>
    </source>
</evidence>
<evidence type="ECO:0000256" key="10">
    <source>
        <dbReference type="ARBA" id="ARBA00030465"/>
    </source>
</evidence>
<dbReference type="SUPFAM" id="SSF52777">
    <property type="entry name" value="CoA-dependent acyltransferases"/>
    <property type="match status" value="2"/>
</dbReference>
<protein>
    <recommendedName>
        <fullName evidence="6">Phthiocerol/phthiodiolone dimycocerosyl transferase</fullName>
        <ecNumber evidence="5">2.3.1.282</ecNumber>
    </recommendedName>
    <alternativeName>
        <fullName evidence="12">Acyltransferase PapA5</fullName>
    </alternativeName>
    <alternativeName>
        <fullName evidence="10">Phthiocerol/phthiodiolone O-acyltransferase</fullName>
    </alternativeName>
    <alternativeName>
        <fullName evidence="11">Polyketide synthase-associated protein A5</fullName>
    </alternativeName>
</protein>
<evidence type="ECO:0000259" key="13">
    <source>
        <dbReference type="Pfam" id="PF16911"/>
    </source>
</evidence>
<organism evidence="14 15">
    <name type="scientific">Nocardia puris</name>
    <dbReference type="NCBI Taxonomy" id="208602"/>
    <lineage>
        <taxon>Bacteria</taxon>
        <taxon>Bacillati</taxon>
        <taxon>Actinomycetota</taxon>
        <taxon>Actinomycetes</taxon>
        <taxon>Mycobacteriales</taxon>
        <taxon>Nocardiaceae</taxon>
        <taxon>Nocardia</taxon>
    </lineage>
</organism>
<evidence type="ECO:0000256" key="8">
    <source>
        <dbReference type="ARBA" id="ARBA00022679"/>
    </source>
</evidence>
<evidence type="ECO:0000313" key="14">
    <source>
        <dbReference type="EMBL" id="RBO88319.1"/>
    </source>
</evidence>
<dbReference type="EC" id="2.3.1.282" evidence="5"/>
<keyword evidence="8 14" id="KW-0808">Transferase</keyword>
<dbReference type="Proteomes" id="UP000252586">
    <property type="component" value="Unassembled WGS sequence"/>
</dbReference>
<dbReference type="Gene3D" id="3.30.559.10">
    <property type="entry name" value="Chloramphenicol acetyltransferase-like domain"/>
    <property type="match status" value="1"/>
</dbReference>
<evidence type="ECO:0000313" key="15">
    <source>
        <dbReference type="Proteomes" id="UP000252586"/>
    </source>
</evidence>
<name>A0A366DFP9_9NOCA</name>
<keyword evidence="9" id="KW-0012">Acyltransferase</keyword>
<dbReference type="Gene3D" id="3.30.559.30">
    <property type="entry name" value="Nonribosomal peptide synthetase, condensation domain"/>
    <property type="match status" value="1"/>
</dbReference>